<feature type="compositionally biased region" description="Pro residues" evidence="1">
    <location>
        <begin position="414"/>
        <end position="432"/>
    </location>
</feature>
<dbReference type="GO" id="GO:0006874">
    <property type="term" value="P:intracellular calcium ion homeostasis"/>
    <property type="evidence" value="ECO:0007669"/>
    <property type="project" value="TreeGrafter"/>
</dbReference>
<dbReference type="OrthoDB" id="21470at2759"/>
<feature type="compositionally biased region" description="Basic and acidic residues" evidence="1">
    <location>
        <begin position="319"/>
        <end position="330"/>
    </location>
</feature>
<proteinExistence type="predicted"/>
<feature type="compositionally biased region" description="Basic residues" evidence="1">
    <location>
        <begin position="378"/>
        <end position="397"/>
    </location>
</feature>
<keyword evidence="4" id="KW-1185">Reference proteome</keyword>
<dbReference type="GO" id="GO:0048471">
    <property type="term" value="C:perinuclear region of cytoplasm"/>
    <property type="evidence" value="ECO:0007669"/>
    <property type="project" value="TreeGrafter"/>
</dbReference>
<dbReference type="PROSITE" id="PS51391">
    <property type="entry name" value="CID"/>
    <property type="match status" value="1"/>
</dbReference>
<feature type="region of interest" description="Disordered" evidence="1">
    <location>
        <begin position="315"/>
        <end position="542"/>
    </location>
</feature>
<dbReference type="PANTHER" id="PTHR12323:SF0">
    <property type="entry name" value="CALCIUM HOMEOSTASIS ENDOPLASMIC RETICULUM PROTEIN"/>
    <property type="match status" value="1"/>
</dbReference>
<evidence type="ECO:0000256" key="1">
    <source>
        <dbReference type="SAM" id="MobiDB-lite"/>
    </source>
</evidence>
<feature type="compositionally biased region" description="Basic residues" evidence="1">
    <location>
        <begin position="530"/>
        <end position="542"/>
    </location>
</feature>
<dbReference type="AlphaFoldDB" id="A0A0C3DC53"/>
<protein>
    <recommendedName>
        <fullName evidence="2">CID domain-containing protein</fullName>
    </recommendedName>
</protein>
<dbReference type="STRING" id="913774.A0A0C3DC53"/>
<dbReference type="Proteomes" id="UP000054321">
    <property type="component" value="Unassembled WGS sequence"/>
</dbReference>
<feature type="domain" description="CID" evidence="2">
    <location>
        <begin position="25"/>
        <end position="170"/>
    </location>
</feature>
<dbReference type="Pfam" id="PF04818">
    <property type="entry name" value="CID"/>
    <property type="match status" value="1"/>
</dbReference>
<feature type="compositionally biased region" description="Basic and acidic residues" evidence="1">
    <location>
        <begin position="400"/>
        <end position="409"/>
    </location>
</feature>
<feature type="compositionally biased region" description="Pro residues" evidence="1">
    <location>
        <begin position="443"/>
        <end position="454"/>
    </location>
</feature>
<sequence>MASHQLAIAKATLSAGLLKPDPTSLHREDIAHFHSLLDSKCKQWMLENIIQSTGRFSALGKYLIALATSFADTQSQPATEMRKPSSKRKRLHILYLLNDNLYHAKYRAGDASVCSKLQPILVDLFGSAASFTNCPKHQRKLADLLDLWEEMDYYSREYINKLRETIKNAAEAGGYIGGGSPEDEAHGPSIKIAKSAPYVMPAMHGDPSTPWYDLPAGNLMPHIVPNSTRPINPDMIKPLQFVAGPADETLVTAVKSLLEDVKSIFGGETDSDERQSWDIDKLGQPIVLDEITGEVIDGEGYYGWSQTFCEKMKRRRKGLDRPDGDRDLARTSRSRSSSRGRKRRRYSGSDGSSSAGLRASRRRSDYSLSRTPSPAGRRGTKGGRSRSRSPSRSRTYSRSRSPDSPRQADARSFQPPPDRPEGYPPNLPPPFMAPSSFQNGFNPPFPPPPPPPPNAAYSGPGQQPYGSWPVPPPPFPNAPWPPPPPPPGPGNFQQSQGGFPPPPPAPGGWSPPTQQHGNGRGYNTGWNSHRGGRGGHRGRGWS</sequence>
<feature type="compositionally biased region" description="Low complexity" evidence="1">
    <location>
        <begin position="348"/>
        <end position="358"/>
    </location>
</feature>
<dbReference type="HOGENOM" id="CLU_021915_1_0_1"/>
<dbReference type="InterPro" id="IPR006569">
    <property type="entry name" value="CID_dom"/>
</dbReference>
<dbReference type="Gene3D" id="1.25.40.90">
    <property type="match status" value="1"/>
</dbReference>
<organism evidence="3 4">
    <name type="scientific">Oidiodendron maius (strain Zn)</name>
    <dbReference type="NCBI Taxonomy" id="913774"/>
    <lineage>
        <taxon>Eukaryota</taxon>
        <taxon>Fungi</taxon>
        <taxon>Dikarya</taxon>
        <taxon>Ascomycota</taxon>
        <taxon>Pezizomycotina</taxon>
        <taxon>Leotiomycetes</taxon>
        <taxon>Leotiomycetes incertae sedis</taxon>
        <taxon>Myxotrichaceae</taxon>
        <taxon>Oidiodendron</taxon>
    </lineage>
</organism>
<accession>A0A0C3DC53</accession>
<feature type="compositionally biased region" description="Basic residues" evidence="1">
    <location>
        <begin position="332"/>
        <end position="346"/>
    </location>
</feature>
<evidence type="ECO:0000313" key="3">
    <source>
        <dbReference type="EMBL" id="KIM99522.1"/>
    </source>
</evidence>
<dbReference type="InterPro" id="IPR008942">
    <property type="entry name" value="ENTH_VHS"/>
</dbReference>
<evidence type="ECO:0000313" key="4">
    <source>
        <dbReference type="Proteomes" id="UP000054321"/>
    </source>
</evidence>
<gene>
    <name evidence="3" type="ORF">OIDMADRAFT_42618</name>
</gene>
<reference evidence="3 4" key="1">
    <citation type="submission" date="2014-04" db="EMBL/GenBank/DDBJ databases">
        <authorList>
            <consortium name="DOE Joint Genome Institute"/>
            <person name="Kuo A."/>
            <person name="Martino E."/>
            <person name="Perotto S."/>
            <person name="Kohler A."/>
            <person name="Nagy L.G."/>
            <person name="Floudas D."/>
            <person name="Copeland A."/>
            <person name="Barry K.W."/>
            <person name="Cichocki N."/>
            <person name="Veneault-Fourrey C."/>
            <person name="LaButti K."/>
            <person name="Lindquist E.A."/>
            <person name="Lipzen A."/>
            <person name="Lundell T."/>
            <person name="Morin E."/>
            <person name="Murat C."/>
            <person name="Sun H."/>
            <person name="Tunlid A."/>
            <person name="Henrissat B."/>
            <person name="Grigoriev I.V."/>
            <person name="Hibbett D.S."/>
            <person name="Martin F."/>
            <person name="Nordberg H.P."/>
            <person name="Cantor M.N."/>
            <person name="Hua S.X."/>
        </authorList>
    </citation>
    <scope>NUCLEOTIDE SEQUENCE [LARGE SCALE GENOMIC DNA]</scope>
    <source>
        <strain evidence="3 4">Zn</strain>
    </source>
</reference>
<feature type="compositionally biased region" description="Pro residues" evidence="1">
    <location>
        <begin position="469"/>
        <end position="489"/>
    </location>
</feature>
<name>A0A0C3DC53_OIDMZ</name>
<dbReference type="InParanoid" id="A0A0C3DC53"/>
<evidence type="ECO:0000259" key="2">
    <source>
        <dbReference type="PROSITE" id="PS51391"/>
    </source>
</evidence>
<reference evidence="4" key="2">
    <citation type="submission" date="2015-01" db="EMBL/GenBank/DDBJ databases">
        <title>Evolutionary Origins and Diversification of the Mycorrhizal Mutualists.</title>
        <authorList>
            <consortium name="DOE Joint Genome Institute"/>
            <consortium name="Mycorrhizal Genomics Consortium"/>
            <person name="Kohler A."/>
            <person name="Kuo A."/>
            <person name="Nagy L.G."/>
            <person name="Floudas D."/>
            <person name="Copeland A."/>
            <person name="Barry K.W."/>
            <person name="Cichocki N."/>
            <person name="Veneault-Fourrey C."/>
            <person name="LaButti K."/>
            <person name="Lindquist E.A."/>
            <person name="Lipzen A."/>
            <person name="Lundell T."/>
            <person name="Morin E."/>
            <person name="Murat C."/>
            <person name="Riley R."/>
            <person name="Ohm R."/>
            <person name="Sun H."/>
            <person name="Tunlid A."/>
            <person name="Henrissat B."/>
            <person name="Grigoriev I.V."/>
            <person name="Hibbett D.S."/>
            <person name="Martin F."/>
        </authorList>
    </citation>
    <scope>NUCLEOTIDE SEQUENCE [LARGE SCALE GENOMIC DNA]</scope>
    <source>
        <strain evidence="4">Zn</strain>
    </source>
</reference>
<dbReference type="PANTHER" id="PTHR12323">
    <property type="entry name" value="SR-RELATED CTD ASSOCIATED FACTOR 6"/>
    <property type="match status" value="1"/>
</dbReference>
<dbReference type="EMBL" id="KN832878">
    <property type="protein sequence ID" value="KIM99522.1"/>
    <property type="molecule type" value="Genomic_DNA"/>
</dbReference>